<evidence type="ECO:0000313" key="2">
    <source>
        <dbReference type="Proteomes" id="UP000832097"/>
    </source>
</evidence>
<dbReference type="Proteomes" id="UP000832097">
    <property type="component" value="Chromosome"/>
</dbReference>
<reference evidence="1 2" key="1">
    <citation type="submission" date="2022-03" db="EMBL/GenBank/DDBJ databases">
        <title>Mucilaginibacter sp. isolated from the gut of Protaetia brevitarsis seulensis larvae.</title>
        <authorList>
            <person name="Won M."/>
            <person name="Kim S.-J."/>
            <person name="Kwon S.-W."/>
        </authorList>
    </citation>
    <scope>NUCLEOTIDE SEQUENCE [LARGE SCALE GENOMIC DNA]</scope>
    <source>
        <strain evidence="1 2">CFWR-12</strain>
    </source>
</reference>
<keyword evidence="2" id="KW-1185">Reference proteome</keyword>
<organism evidence="1 2">
    <name type="scientific">Agromyces larvae</name>
    <dbReference type="NCBI Taxonomy" id="2929802"/>
    <lineage>
        <taxon>Bacteria</taxon>
        <taxon>Bacillati</taxon>
        <taxon>Actinomycetota</taxon>
        <taxon>Actinomycetes</taxon>
        <taxon>Micrococcales</taxon>
        <taxon>Microbacteriaceae</taxon>
        <taxon>Agromyces</taxon>
    </lineage>
</organism>
<dbReference type="EMBL" id="CP094528">
    <property type="protein sequence ID" value="UOE45907.1"/>
    <property type="molecule type" value="Genomic_DNA"/>
</dbReference>
<protein>
    <submittedName>
        <fullName evidence="1">Uncharacterized protein</fullName>
    </submittedName>
</protein>
<evidence type="ECO:0000313" key="1">
    <source>
        <dbReference type="EMBL" id="UOE45907.1"/>
    </source>
</evidence>
<proteinExistence type="predicted"/>
<name>A0ABY4C387_9MICO</name>
<dbReference type="RefSeq" id="WP_243558626.1">
    <property type="nucleotide sequence ID" value="NZ_CP094528.1"/>
</dbReference>
<gene>
    <name evidence="1" type="ORF">MTO99_09250</name>
</gene>
<accession>A0ABY4C387</accession>
<sequence length="225" mass="25849">MTEGWPAYFRTYRANLDAARPKEIVQEPVRVLEVDDDPSLDGLGRTITGLIKKVEAAGWEWRLRRALVHHPDTLYLADGENHSRGDVKKPAQDVTYWHLRAWWPRARVAFRVSFEERVTPKGGRSFKALDYSALDPVGQPTELYADYSPAGYLTRQEKDEPERAWRQRVSDLQEARRRADLTYNDGADYIDRRPTFASAKDFTTWLNDWLEIAARAAQTKGAIAA</sequence>